<feature type="compositionally biased region" description="Basic residues" evidence="1">
    <location>
        <begin position="72"/>
        <end position="83"/>
    </location>
</feature>
<keyword evidence="3" id="KW-1185">Reference proteome</keyword>
<dbReference type="RefSeq" id="WP_184782888.1">
    <property type="nucleotide sequence ID" value="NZ_JACHMG010000001.1"/>
</dbReference>
<dbReference type="AlphaFoldDB" id="A0A840J281"/>
<gene>
    <name evidence="2" type="ORF">BJY18_005635</name>
</gene>
<comment type="caution">
    <text evidence="2">The sequence shown here is derived from an EMBL/GenBank/DDBJ whole genome shotgun (WGS) entry which is preliminary data.</text>
</comment>
<sequence length="104" mass="11014">MPTELSRPSPTRRVGALPIETVAGHDDLFGYGTASALVFDKVFFPSVSPLPGTLTAFPTYAARPAGGIGRSHVGHRIAPRRRGGTGYADWPRPADRTTTEGQPA</sequence>
<protein>
    <submittedName>
        <fullName evidence="2">Uncharacterized protein</fullName>
    </submittedName>
</protein>
<dbReference type="Proteomes" id="UP000581769">
    <property type="component" value="Unassembled WGS sequence"/>
</dbReference>
<feature type="region of interest" description="Disordered" evidence="1">
    <location>
        <begin position="68"/>
        <end position="104"/>
    </location>
</feature>
<proteinExistence type="predicted"/>
<reference evidence="2 3" key="1">
    <citation type="submission" date="2020-08" db="EMBL/GenBank/DDBJ databases">
        <title>Sequencing the genomes of 1000 actinobacteria strains.</title>
        <authorList>
            <person name="Klenk H.-P."/>
        </authorList>
    </citation>
    <scope>NUCLEOTIDE SEQUENCE [LARGE SCALE GENOMIC DNA]</scope>
    <source>
        <strain evidence="2 3">DSM 45859</strain>
    </source>
</reference>
<dbReference type="EMBL" id="JACHMG010000001">
    <property type="protein sequence ID" value="MBB4688150.1"/>
    <property type="molecule type" value="Genomic_DNA"/>
</dbReference>
<name>A0A840J281_9PSEU</name>
<evidence type="ECO:0000313" key="2">
    <source>
        <dbReference type="EMBL" id="MBB4688150.1"/>
    </source>
</evidence>
<evidence type="ECO:0000313" key="3">
    <source>
        <dbReference type="Proteomes" id="UP000581769"/>
    </source>
</evidence>
<organism evidence="2 3">
    <name type="scientific">Amycolatopsis jiangsuensis</name>
    <dbReference type="NCBI Taxonomy" id="1181879"/>
    <lineage>
        <taxon>Bacteria</taxon>
        <taxon>Bacillati</taxon>
        <taxon>Actinomycetota</taxon>
        <taxon>Actinomycetes</taxon>
        <taxon>Pseudonocardiales</taxon>
        <taxon>Pseudonocardiaceae</taxon>
        <taxon>Amycolatopsis</taxon>
    </lineage>
</organism>
<evidence type="ECO:0000256" key="1">
    <source>
        <dbReference type="SAM" id="MobiDB-lite"/>
    </source>
</evidence>
<accession>A0A840J281</accession>